<sequence>MSDDATPAVATALSERAGIEDPPYHEGAPGAFQRLWTPHRMVYIGGADKPKDSTPGQCPFCAAPGRGDEDSLIVHRGERAYVIMNLYPYNTGHLLICPYRHISELTEATDAERVEIIQLSARSMEVLREVCHPQGFNLGMNAGETGGAGIAAHLHQHVVPRWTGDANFMPIIGRTKPVPQLLGDQRDMIAGAWDSAPATPREP</sequence>
<comment type="caution">
    <text evidence="4">The sequence shown here is derived from an EMBL/GenBank/DDBJ whole genome shotgun (WGS) entry which is preliminary data.</text>
</comment>
<proteinExistence type="predicted"/>
<dbReference type="PANTHER" id="PTHR42997">
    <property type="entry name" value="HIT FAMILY HYDROLASE"/>
    <property type="match status" value="1"/>
</dbReference>
<accession>A0ABY1III1</accession>
<feature type="domain" description="HIT" evidence="3">
    <location>
        <begin position="60"/>
        <end position="168"/>
    </location>
</feature>
<keyword evidence="1" id="KW-0547">Nucleotide-binding</keyword>
<dbReference type="InterPro" id="IPR011146">
    <property type="entry name" value="HIT-like"/>
</dbReference>
<dbReference type="PROSITE" id="PS51084">
    <property type="entry name" value="HIT_2"/>
    <property type="match status" value="1"/>
</dbReference>
<dbReference type="EMBL" id="FQYL01000015">
    <property type="protein sequence ID" value="SHJ21533.1"/>
    <property type="molecule type" value="Genomic_DNA"/>
</dbReference>
<evidence type="ECO:0000256" key="1">
    <source>
        <dbReference type="ARBA" id="ARBA00022741"/>
    </source>
</evidence>
<evidence type="ECO:0000259" key="3">
    <source>
        <dbReference type="PROSITE" id="PS51084"/>
    </source>
</evidence>
<dbReference type="Pfam" id="PF01230">
    <property type="entry name" value="HIT"/>
    <property type="match status" value="1"/>
</dbReference>
<evidence type="ECO:0000313" key="4">
    <source>
        <dbReference type="EMBL" id="SHJ21533.1"/>
    </source>
</evidence>
<protein>
    <submittedName>
        <fullName evidence="4">ATP adenylyltransferase</fullName>
    </submittedName>
</protein>
<reference evidence="4 5" key="1">
    <citation type="submission" date="2016-11" db="EMBL/GenBank/DDBJ databases">
        <authorList>
            <person name="Varghese N."/>
            <person name="Submissions S."/>
        </authorList>
    </citation>
    <scope>NUCLEOTIDE SEQUENCE [LARGE SCALE GENOMIC DNA]</scope>
    <source>
        <strain evidence="4 5">PA</strain>
    </source>
</reference>
<organism evidence="4 5">
    <name type="scientific">Actinomyces denticolens</name>
    <dbReference type="NCBI Taxonomy" id="52767"/>
    <lineage>
        <taxon>Bacteria</taxon>
        <taxon>Bacillati</taxon>
        <taxon>Actinomycetota</taxon>
        <taxon>Actinomycetes</taxon>
        <taxon>Actinomycetales</taxon>
        <taxon>Actinomycetaceae</taxon>
        <taxon>Actinomyces</taxon>
    </lineage>
</organism>
<name>A0ABY1III1_9ACTO</name>
<keyword evidence="5" id="KW-1185">Reference proteome</keyword>
<gene>
    <name evidence="4" type="ORF">SAMN05216246_11522</name>
</gene>
<dbReference type="GO" id="GO:0016779">
    <property type="term" value="F:nucleotidyltransferase activity"/>
    <property type="evidence" value="ECO:0007669"/>
    <property type="project" value="UniProtKB-KW"/>
</dbReference>
<dbReference type="CDD" id="cd01275">
    <property type="entry name" value="FHIT"/>
    <property type="match status" value="1"/>
</dbReference>
<dbReference type="InterPro" id="IPR036265">
    <property type="entry name" value="HIT-like_sf"/>
</dbReference>
<evidence type="ECO:0000313" key="5">
    <source>
        <dbReference type="Proteomes" id="UP000184390"/>
    </source>
</evidence>
<keyword evidence="4" id="KW-0548">Nucleotidyltransferase</keyword>
<feature type="short sequence motif" description="Histidine triad motif" evidence="2">
    <location>
        <begin position="153"/>
        <end position="157"/>
    </location>
</feature>
<dbReference type="Proteomes" id="UP000184390">
    <property type="component" value="Unassembled WGS sequence"/>
</dbReference>
<dbReference type="InterPro" id="IPR039383">
    <property type="entry name" value="FHIT"/>
</dbReference>
<keyword evidence="4" id="KW-0808">Transferase</keyword>
<dbReference type="SUPFAM" id="SSF54197">
    <property type="entry name" value="HIT-like"/>
    <property type="match status" value="1"/>
</dbReference>
<evidence type="ECO:0000256" key="2">
    <source>
        <dbReference type="PROSITE-ProRule" id="PRU00464"/>
    </source>
</evidence>
<dbReference type="Gene3D" id="3.30.428.10">
    <property type="entry name" value="HIT-like"/>
    <property type="match status" value="1"/>
</dbReference>
<dbReference type="InterPro" id="IPR052908">
    <property type="entry name" value="AP-4-A_phosphorylase"/>
</dbReference>
<dbReference type="RefSeq" id="WP_073454202.1">
    <property type="nucleotide sequence ID" value="NZ_BDIO01000007.1"/>
</dbReference>
<dbReference type="PANTHER" id="PTHR42997:SF1">
    <property type="entry name" value="AP-4-A PHOSPHORYLASE"/>
    <property type="match status" value="1"/>
</dbReference>